<keyword evidence="2" id="KW-1185">Reference proteome</keyword>
<dbReference type="RefSeq" id="WP_323304056.1">
    <property type="nucleotide sequence ID" value="NZ_JAYGHX010000001.1"/>
</dbReference>
<sequence>MRWGWSGGVTSFEATICTAILDSAQHGSNRVFLTLLGGGAFGNQADWILDGLQRALNLYWHADLDVAIVSYGASKPAVRRLVSQFKS</sequence>
<dbReference type="PANTHER" id="PTHR35609">
    <property type="entry name" value="MACRO DOMAIN-CONTAINING PROTEIN"/>
    <property type="match status" value="1"/>
</dbReference>
<protein>
    <recommendedName>
        <fullName evidence="3">Macro domain-containing protein</fullName>
    </recommendedName>
</protein>
<comment type="caution">
    <text evidence="1">The sequence shown here is derived from an EMBL/GenBank/DDBJ whole genome shotgun (WGS) entry which is preliminary data.</text>
</comment>
<accession>A0ABU5RQ98</accession>
<organism evidence="1 2">
    <name type="scientific">Cyanobium gracile UHCC 0139</name>
    <dbReference type="NCBI Taxonomy" id="3110308"/>
    <lineage>
        <taxon>Bacteria</taxon>
        <taxon>Bacillati</taxon>
        <taxon>Cyanobacteriota</taxon>
        <taxon>Cyanophyceae</taxon>
        <taxon>Synechococcales</taxon>
        <taxon>Prochlorococcaceae</taxon>
        <taxon>Cyanobium</taxon>
    </lineage>
</organism>
<dbReference type="Proteomes" id="UP001304461">
    <property type="component" value="Unassembled WGS sequence"/>
</dbReference>
<evidence type="ECO:0008006" key="3">
    <source>
        <dbReference type="Google" id="ProtNLM"/>
    </source>
</evidence>
<evidence type="ECO:0000313" key="2">
    <source>
        <dbReference type="Proteomes" id="UP001304461"/>
    </source>
</evidence>
<dbReference type="PANTHER" id="PTHR35609:SF1">
    <property type="entry name" value="MACRO DOMAIN-CONTAINING PROTEIN"/>
    <property type="match status" value="1"/>
</dbReference>
<dbReference type="EMBL" id="JAYGHX010000001">
    <property type="protein sequence ID" value="MEA5389931.1"/>
    <property type="molecule type" value="Genomic_DNA"/>
</dbReference>
<name>A0ABU5RQ98_9CYAN</name>
<gene>
    <name evidence="1" type="ORF">VB738_01530</name>
</gene>
<evidence type="ECO:0000313" key="1">
    <source>
        <dbReference type="EMBL" id="MEA5389931.1"/>
    </source>
</evidence>
<proteinExistence type="predicted"/>
<reference evidence="1 2" key="1">
    <citation type="submission" date="2023-12" db="EMBL/GenBank/DDBJ databases">
        <title>Baltic Sea Cyanobacteria.</title>
        <authorList>
            <person name="Delbaje E."/>
            <person name="Fewer D.P."/>
            <person name="Shishido T.K."/>
        </authorList>
    </citation>
    <scope>NUCLEOTIDE SEQUENCE [LARGE SCALE GENOMIC DNA]</scope>
    <source>
        <strain evidence="1 2">UHCC 0139</strain>
    </source>
</reference>